<feature type="region of interest" description="Disordered" evidence="1">
    <location>
        <begin position="1"/>
        <end position="31"/>
    </location>
</feature>
<dbReference type="PANTHER" id="PTHR38402">
    <property type="entry name" value="MITOCHONDRIAL OUTER MEMBRANE PROTEIN OM14"/>
    <property type="match status" value="1"/>
</dbReference>
<protein>
    <submittedName>
        <fullName evidence="4">ZYRO0E01694p</fullName>
    </submittedName>
</protein>
<keyword evidence="2" id="KW-0472">Membrane</keyword>
<feature type="transmembrane region" description="Helical" evidence="2">
    <location>
        <begin position="123"/>
        <end position="141"/>
    </location>
</feature>
<dbReference type="HOGENOM" id="CLU_131065_0_0_1"/>
<dbReference type="InterPro" id="IPR039453">
    <property type="entry name" value="OM14_C"/>
</dbReference>
<evidence type="ECO:0000259" key="3">
    <source>
        <dbReference type="Pfam" id="PF17304"/>
    </source>
</evidence>
<dbReference type="PANTHER" id="PTHR38402:SF1">
    <property type="entry name" value="MITOCHONDRIAL OUTER MEMBRANE PROTEIN OM14"/>
    <property type="match status" value="1"/>
</dbReference>
<dbReference type="AlphaFoldDB" id="C5E404"/>
<evidence type="ECO:0000313" key="4">
    <source>
        <dbReference type="EMBL" id="CAR30765.1"/>
    </source>
</evidence>
<gene>
    <name evidence="4" type="ordered locus">ZYRO0E01694g</name>
</gene>
<name>C5E404_ZYGRC</name>
<keyword evidence="5" id="KW-1185">Reference proteome</keyword>
<keyword evidence="2" id="KW-1133">Transmembrane helix</keyword>
<proteinExistence type="predicted"/>
<dbReference type="FunCoup" id="C5E404">
    <property type="interactions" value="134"/>
</dbReference>
<feature type="domain" description="Mitochondrial outer membrane protein OM14 C-terminal" evidence="3">
    <location>
        <begin position="83"/>
        <end position="150"/>
    </location>
</feature>
<dbReference type="InterPro" id="IPR039454">
    <property type="entry name" value="OM14"/>
</dbReference>
<accession>C5E404</accession>
<keyword evidence="2" id="KW-0812">Transmembrane</keyword>
<feature type="transmembrane region" description="Helical" evidence="2">
    <location>
        <begin position="90"/>
        <end position="111"/>
    </location>
</feature>
<dbReference type="Pfam" id="PF17304">
    <property type="entry name" value="OM14_C"/>
    <property type="match status" value="1"/>
</dbReference>
<dbReference type="GO" id="GO:0005741">
    <property type="term" value="C:mitochondrial outer membrane"/>
    <property type="evidence" value="ECO:0007669"/>
    <property type="project" value="InterPro"/>
</dbReference>
<dbReference type="GO" id="GO:1990593">
    <property type="term" value="F:nascent polypeptide-associated complex binding"/>
    <property type="evidence" value="ECO:0007669"/>
    <property type="project" value="InterPro"/>
</dbReference>
<sequence>MSENEEKFSQKARAEARKTADQLKKDGEAAKDTVESWTEQLKKCVETASTSVSNGVSQAVSQARSATATAAAKARSIAGRSWEELHNPVVLLNFLLGSGALAGLIAGYAQYDTRYLKGKSDGVILATVSGASAIVAIDALLSAKYYNKYRK</sequence>
<organism evidence="4 5">
    <name type="scientific">Zygosaccharomyces rouxii (strain ATCC 2623 / CBS 732 / NBRC 1130 / NCYC 568 / NRRL Y-229)</name>
    <dbReference type="NCBI Taxonomy" id="559307"/>
    <lineage>
        <taxon>Eukaryota</taxon>
        <taxon>Fungi</taxon>
        <taxon>Dikarya</taxon>
        <taxon>Ascomycota</taxon>
        <taxon>Saccharomycotina</taxon>
        <taxon>Saccharomycetes</taxon>
        <taxon>Saccharomycetales</taxon>
        <taxon>Saccharomycetaceae</taxon>
        <taxon>Zygosaccharomyces</taxon>
    </lineage>
</organism>
<evidence type="ECO:0000256" key="2">
    <source>
        <dbReference type="SAM" id="Phobius"/>
    </source>
</evidence>
<dbReference type="STRING" id="559307.C5E404"/>
<dbReference type="KEGG" id="zro:ZYRO0E01694g"/>
<dbReference type="GO" id="GO:0006626">
    <property type="term" value="P:protein targeting to mitochondrion"/>
    <property type="evidence" value="ECO:0007669"/>
    <property type="project" value="TreeGrafter"/>
</dbReference>
<evidence type="ECO:0000313" key="5">
    <source>
        <dbReference type="Proteomes" id="UP000008536"/>
    </source>
</evidence>
<dbReference type="Proteomes" id="UP000008536">
    <property type="component" value="Chromosome E"/>
</dbReference>
<evidence type="ECO:0000256" key="1">
    <source>
        <dbReference type="SAM" id="MobiDB-lite"/>
    </source>
</evidence>
<dbReference type="InParanoid" id="C5E404"/>
<dbReference type="EMBL" id="CU928181">
    <property type="protein sequence ID" value="CAR30765.1"/>
    <property type="molecule type" value="Genomic_DNA"/>
</dbReference>
<reference evidence="4 5" key="1">
    <citation type="journal article" date="2009" name="Genome Res.">
        <title>Comparative genomics of protoploid Saccharomycetaceae.</title>
        <authorList>
            <consortium name="The Genolevures Consortium"/>
            <person name="Souciet J.-L."/>
            <person name="Dujon B."/>
            <person name="Gaillardin C."/>
            <person name="Johnston M."/>
            <person name="Baret P.V."/>
            <person name="Cliften P."/>
            <person name="Sherman D.J."/>
            <person name="Weissenbach J."/>
            <person name="Westhof E."/>
            <person name="Wincker P."/>
            <person name="Jubin C."/>
            <person name="Poulain J."/>
            <person name="Barbe V."/>
            <person name="Segurens B."/>
            <person name="Artiguenave F."/>
            <person name="Anthouard V."/>
            <person name="Vacherie B."/>
            <person name="Val M.-E."/>
            <person name="Fulton R.S."/>
            <person name="Minx P."/>
            <person name="Wilson R."/>
            <person name="Durrens P."/>
            <person name="Jean G."/>
            <person name="Marck C."/>
            <person name="Martin T."/>
            <person name="Nikolski M."/>
            <person name="Rolland T."/>
            <person name="Seret M.-L."/>
            <person name="Casaregola S."/>
            <person name="Despons L."/>
            <person name="Fairhead C."/>
            <person name="Fischer G."/>
            <person name="Lafontaine I."/>
            <person name="Leh V."/>
            <person name="Lemaire M."/>
            <person name="de Montigny J."/>
            <person name="Neuveglise C."/>
            <person name="Thierry A."/>
            <person name="Blanc-Lenfle I."/>
            <person name="Bleykasten C."/>
            <person name="Diffels J."/>
            <person name="Fritsch E."/>
            <person name="Frangeul L."/>
            <person name="Goeffon A."/>
            <person name="Jauniaux N."/>
            <person name="Kachouri-Lafond R."/>
            <person name="Payen C."/>
            <person name="Potier S."/>
            <person name="Pribylova L."/>
            <person name="Ozanne C."/>
            <person name="Richard G.-F."/>
            <person name="Sacerdot C."/>
            <person name="Straub M.-L."/>
            <person name="Talla E."/>
        </authorList>
    </citation>
    <scope>NUCLEOTIDE SEQUENCE [LARGE SCALE GENOMIC DNA]</scope>
    <source>
        <strain evidence="4 5">ATCC 2623 / CBS 732 / BCRC 21506 / NBRC 1130 / NCYC 568 / NRRL Y-229</strain>
    </source>
</reference>